<feature type="region of interest" description="Disordered" evidence="1">
    <location>
        <begin position="17"/>
        <end position="36"/>
    </location>
</feature>
<proteinExistence type="predicted"/>
<dbReference type="AlphaFoldDB" id="A0AAW1H2S1"/>
<keyword evidence="3" id="KW-1185">Reference proteome</keyword>
<reference evidence="2" key="1">
    <citation type="submission" date="2024-03" db="EMBL/GenBank/DDBJ databases">
        <title>WGS assembly of Saponaria officinalis var. Norfolk2.</title>
        <authorList>
            <person name="Jenkins J."/>
            <person name="Shu S."/>
            <person name="Grimwood J."/>
            <person name="Barry K."/>
            <person name="Goodstein D."/>
            <person name="Schmutz J."/>
            <person name="Leebens-Mack J."/>
            <person name="Osbourn A."/>
        </authorList>
    </citation>
    <scope>NUCLEOTIDE SEQUENCE [LARGE SCALE GENOMIC DNA]</scope>
    <source>
        <strain evidence="2">JIC</strain>
    </source>
</reference>
<gene>
    <name evidence="2" type="ORF">RND81_13G054800</name>
</gene>
<name>A0AAW1H2S1_SAPOF</name>
<feature type="compositionally biased region" description="Polar residues" evidence="1">
    <location>
        <begin position="46"/>
        <end position="75"/>
    </location>
</feature>
<sequence>MVQAFRHLWRSTATIANRRTVQRDNPKSRQSPVGDGRCLISTLKRCSTNQPSESGKENATFNQSEKTTVGKSNPSPVFAAVPRRGDSPSRERIIKRCAPTAELLKCLASGHVTVLNS</sequence>
<comment type="caution">
    <text evidence="2">The sequence shown here is derived from an EMBL/GenBank/DDBJ whole genome shotgun (WGS) entry which is preliminary data.</text>
</comment>
<evidence type="ECO:0000313" key="2">
    <source>
        <dbReference type="EMBL" id="KAK9668358.1"/>
    </source>
</evidence>
<dbReference type="Proteomes" id="UP001443914">
    <property type="component" value="Unassembled WGS sequence"/>
</dbReference>
<accession>A0AAW1H2S1</accession>
<dbReference type="EMBL" id="JBDFQZ010000013">
    <property type="protein sequence ID" value="KAK9668358.1"/>
    <property type="molecule type" value="Genomic_DNA"/>
</dbReference>
<evidence type="ECO:0000256" key="1">
    <source>
        <dbReference type="SAM" id="MobiDB-lite"/>
    </source>
</evidence>
<feature type="region of interest" description="Disordered" evidence="1">
    <location>
        <begin position="46"/>
        <end position="90"/>
    </location>
</feature>
<evidence type="ECO:0000313" key="3">
    <source>
        <dbReference type="Proteomes" id="UP001443914"/>
    </source>
</evidence>
<organism evidence="2 3">
    <name type="scientific">Saponaria officinalis</name>
    <name type="common">Common soapwort</name>
    <name type="synonym">Lychnis saponaria</name>
    <dbReference type="NCBI Taxonomy" id="3572"/>
    <lineage>
        <taxon>Eukaryota</taxon>
        <taxon>Viridiplantae</taxon>
        <taxon>Streptophyta</taxon>
        <taxon>Embryophyta</taxon>
        <taxon>Tracheophyta</taxon>
        <taxon>Spermatophyta</taxon>
        <taxon>Magnoliopsida</taxon>
        <taxon>eudicotyledons</taxon>
        <taxon>Gunneridae</taxon>
        <taxon>Pentapetalae</taxon>
        <taxon>Caryophyllales</taxon>
        <taxon>Caryophyllaceae</taxon>
        <taxon>Caryophylleae</taxon>
        <taxon>Saponaria</taxon>
    </lineage>
</organism>
<protein>
    <submittedName>
        <fullName evidence="2">Uncharacterized protein</fullName>
    </submittedName>
</protein>